<protein>
    <submittedName>
        <fullName evidence="4">Nitronate monooxygenase</fullName>
        <ecNumber evidence="4">1.13.12.16</ecNumber>
    </submittedName>
</protein>
<comment type="caution">
    <text evidence="4">The sequence shown here is derived from an EMBL/GenBank/DDBJ whole genome shotgun (WGS) entry which is preliminary data.</text>
</comment>
<keyword evidence="3 4" id="KW-0560">Oxidoreductase</keyword>
<dbReference type="SUPFAM" id="SSF51412">
    <property type="entry name" value="Inosine monophosphate dehydrogenase (IMPDH)"/>
    <property type="match status" value="1"/>
</dbReference>
<accession>A0ABT6LTC5</accession>
<evidence type="ECO:0000313" key="5">
    <source>
        <dbReference type="Proteomes" id="UP001160499"/>
    </source>
</evidence>
<evidence type="ECO:0000313" key="4">
    <source>
        <dbReference type="EMBL" id="MDH6219145.1"/>
    </source>
</evidence>
<dbReference type="InterPro" id="IPR013785">
    <property type="entry name" value="Aldolase_TIM"/>
</dbReference>
<organism evidence="4 5">
    <name type="scientific">Streptomyces pseudovenezuelae</name>
    <dbReference type="NCBI Taxonomy" id="67350"/>
    <lineage>
        <taxon>Bacteria</taxon>
        <taxon>Bacillati</taxon>
        <taxon>Actinomycetota</taxon>
        <taxon>Actinomycetes</taxon>
        <taxon>Kitasatosporales</taxon>
        <taxon>Streptomycetaceae</taxon>
        <taxon>Streptomyces</taxon>
        <taxon>Streptomyces aurantiacus group</taxon>
    </lineage>
</organism>
<dbReference type="PANTHER" id="PTHR32332">
    <property type="entry name" value="2-NITROPROPANE DIOXYGENASE"/>
    <property type="match status" value="1"/>
</dbReference>
<dbReference type="GO" id="GO:0018580">
    <property type="term" value="F:nitronate monooxygenase activity"/>
    <property type="evidence" value="ECO:0007669"/>
    <property type="project" value="UniProtKB-EC"/>
</dbReference>
<sequence>MMTGMTLATAFTKLFGVRHPIASAPMGGSAGGALAAAVSRGGGLGLVGAGGGEREWLARELPVVAGGGHPWGVGFLNWAADVGAVEQALEYGPEAVALSFGDPSPFVETIRAAGAALIVQVTDLEEARRALDLGADVIVAQGTESGGHGARHGRATLPFVPVVVDLAAPVPVLAAGGIADGRGMAAALVLGAAGALIGTRFQATAEALVEPASAEAIVKGRGEDTERNRVLDIARSSPWPHQYTARTLGHPYLDRWRGREAELAADPRARDAYQADVARGDLPSLPVWAGEAVDLVNDLPPAAELVATLAAQAEEALARAGRPSTGGA</sequence>
<dbReference type="Gene3D" id="3.20.20.70">
    <property type="entry name" value="Aldolase class I"/>
    <property type="match status" value="1"/>
</dbReference>
<evidence type="ECO:0000256" key="2">
    <source>
        <dbReference type="ARBA" id="ARBA00022643"/>
    </source>
</evidence>
<keyword evidence="5" id="KW-1185">Reference proteome</keyword>
<gene>
    <name evidence="4" type="ORF">M2283_006479</name>
</gene>
<dbReference type="CDD" id="cd04730">
    <property type="entry name" value="NPD_like"/>
    <property type="match status" value="1"/>
</dbReference>
<evidence type="ECO:0000256" key="1">
    <source>
        <dbReference type="ARBA" id="ARBA00022630"/>
    </source>
</evidence>
<proteinExistence type="predicted"/>
<dbReference type="EMBL" id="JARXVH010000011">
    <property type="protein sequence ID" value="MDH6219145.1"/>
    <property type="molecule type" value="Genomic_DNA"/>
</dbReference>
<reference evidence="4 5" key="1">
    <citation type="submission" date="2023-04" db="EMBL/GenBank/DDBJ databases">
        <title>Forest soil microbial communities from Buena Vista Peninsula, Colon Province, Panama.</title>
        <authorList>
            <person name="Bouskill N."/>
        </authorList>
    </citation>
    <scope>NUCLEOTIDE SEQUENCE [LARGE SCALE GENOMIC DNA]</scope>
    <source>
        <strain evidence="4 5">GGS1</strain>
    </source>
</reference>
<keyword evidence="4" id="KW-0503">Monooxygenase</keyword>
<dbReference type="PANTHER" id="PTHR32332:SF31">
    <property type="entry name" value="2-NITROPROPANE DIOXYGENASE FAMILY, PUTATIVE (AFU_ORTHOLOGUE AFUA_2G09850)-RELATED"/>
    <property type="match status" value="1"/>
</dbReference>
<dbReference type="Proteomes" id="UP001160499">
    <property type="component" value="Unassembled WGS sequence"/>
</dbReference>
<keyword evidence="1" id="KW-0285">Flavoprotein</keyword>
<dbReference type="InterPro" id="IPR004136">
    <property type="entry name" value="NMO"/>
</dbReference>
<name>A0ABT6LTC5_9ACTN</name>
<dbReference type="EC" id="1.13.12.16" evidence="4"/>
<evidence type="ECO:0000256" key="3">
    <source>
        <dbReference type="ARBA" id="ARBA00023002"/>
    </source>
</evidence>
<keyword evidence="2" id="KW-0288">FMN</keyword>
<dbReference type="Pfam" id="PF03060">
    <property type="entry name" value="NMO"/>
    <property type="match status" value="1"/>
</dbReference>